<sequence length="557" mass="60806">MTELRTVDPRSLQLNPNNPRTIPSNPQMDAVLLASIKAIGIIQPPVVRELEGVLIVKAGDRRVKASILAEFATIEVLVKDADETITQMESLSENMVRAPMDTVDVWKAVEQLEGLGWNEQAISDALAIPTRVVRQFKHLSHLYEPMLKAMTGGRIPRPEEMATIANASMEEQAQVWKKYKPKKNEDAAWYAIARALAKRRISFSDAKFDETLAAQYGVTWLDDLFAPAGEESRYTTDVDGFFGAQQEWLENNLPKGGVVIPVDETGQATLPKKAERVYGKPGKGDSIGHFIDPRTAEVRTVAFRIPQDKKAAKGKVQADEPVEAPEKAQRPDVTQKGKAIIGDLRTDALHEALKADPIDDIKLIGLLVLAFGGRNVMVQSGLNAGGSDRTEICERLSPDGTLTLDDDVIRTAARDMLTQVLSCRENMSNSGLVARVAGETIGASLRLPSMASDEFLSCLSRQALEREAGANQVRVEVRVKDTRASVVKHFTGATWHYPDAVFAISTAERDAEGIGRRQLVPGIIAGEDEPTDGVDDPSEDGSAQDEVDDESTYSEAA</sequence>
<dbReference type="GO" id="GO:0005694">
    <property type="term" value="C:chromosome"/>
    <property type="evidence" value="ECO:0007669"/>
    <property type="project" value="TreeGrafter"/>
</dbReference>
<gene>
    <name evidence="3" type="ORF">ASILVAE211_23900</name>
</gene>
<dbReference type="InterPro" id="IPR003115">
    <property type="entry name" value="ParB_N"/>
</dbReference>
<protein>
    <submittedName>
        <fullName evidence="3">ParB N-terminal domain-containing protein</fullName>
    </submittedName>
</protein>
<dbReference type="Pfam" id="PF02195">
    <property type="entry name" value="ParB_N"/>
    <property type="match status" value="1"/>
</dbReference>
<feature type="domain" description="ParB-like N-terminal" evidence="2">
    <location>
        <begin position="5"/>
        <end position="95"/>
    </location>
</feature>
<accession>A0A963YW62</accession>
<dbReference type="SUPFAM" id="SSF109709">
    <property type="entry name" value="KorB DNA-binding domain-like"/>
    <property type="match status" value="1"/>
</dbReference>
<feature type="region of interest" description="Disordered" evidence="1">
    <location>
        <begin position="310"/>
        <end position="334"/>
    </location>
</feature>
<dbReference type="SUPFAM" id="SSF110849">
    <property type="entry name" value="ParB/Sulfiredoxin"/>
    <property type="match status" value="1"/>
</dbReference>
<reference evidence="3" key="2">
    <citation type="submission" date="2021-01" db="EMBL/GenBank/DDBJ databases">
        <authorList>
            <person name="Mieszkin S."/>
            <person name="Pouder E."/>
            <person name="Alain K."/>
        </authorList>
    </citation>
    <scope>NUCLEOTIDE SEQUENCE</scope>
    <source>
        <strain evidence="3">HW T2.11</strain>
    </source>
</reference>
<proteinExistence type="predicted"/>
<dbReference type="InterPro" id="IPR050336">
    <property type="entry name" value="Chromosome_partition/occlusion"/>
</dbReference>
<keyword evidence="4" id="KW-1185">Reference proteome</keyword>
<dbReference type="EMBL" id="JAESVB010000027">
    <property type="protein sequence ID" value="MCB8878248.1"/>
    <property type="molecule type" value="Genomic_DNA"/>
</dbReference>
<feature type="compositionally biased region" description="Polar residues" evidence="1">
    <location>
        <begin position="12"/>
        <end position="23"/>
    </location>
</feature>
<dbReference type="AlphaFoldDB" id="A0A963YW62"/>
<dbReference type="Proteomes" id="UP000708298">
    <property type="component" value="Unassembled WGS sequence"/>
</dbReference>
<organism evidence="3 4">
    <name type="scientific">Acidisoma silvae</name>
    <dbReference type="NCBI Taxonomy" id="2802396"/>
    <lineage>
        <taxon>Bacteria</taxon>
        <taxon>Pseudomonadati</taxon>
        <taxon>Pseudomonadota</taxon>
        <taxon>Alphaproteobacteria</taxon>
        <taxon>Acetobacterales</taxon>
        <taxon>Acidocellaceae</taxon>
        <taxon>Acidisoma</taxon>
    </lineage>
</organism>
<feature type="compositionally biased region" description="Basic and acidic residues" evidence="1">
    <location>
        <begin position="324"/>
        <end position="334"/>
    </location>
</feature>
<evidence type="ECO:0000313" key="3">
    <source>
        <dbReference type="EMBL" id="MCB8878248.1"/>
    </source>
</evidence>
<feature type="compositionally biased region" description="Acidic residues" evidence="1">
    <location>
        <begin position="526"/>
        <end position="557"/>
    </location>
</feature>
<name>A0A963YW62_9PROT</name>
<dbReference type="Gene3D" id="1.10.10.2830">
    <property type="match status" value="1"/>
</dbReference>
<dbReference type="SMART" id="SM00470">
    <property type="entry name" value="ParB"/>
    <property type="match status" value="1"/>
</dbReference>
<evidence type="ECO:0000313" key="4">
    <source>
        <dbReference type="Proteomes" id="UP000708298"/>
    </source>
</evidence>
<comment type="caution">
    <text evidence="3">The sequence shown here is derived from an EMBL/GenBank/DDBJ whole genome shotgun (WGS) entry which is preliminary data.</text>
</comment>
<dbReference type="PANTHER" id="PTHR33375">
    <property type="entry name" value="CHROMOSOME-PARTITIONING PROTEIN PARB-RELATED"/>
    <property type="match status" value="1"/>
</dbReference>
<dbReference type="Gene3D" id="3.90.1530.30">
    <property type="match status" value="1"/>
</dbReference>
<feature type="region of interest" description="Disordered" evidence="1">
    <location>
        <begin position="521"/>
        <end position="557"/>
    </location>
</feature>
<evidence type="ECO:0000256" key="1">
    <source>
        <dbReference type="SAM" id="MobiDB-lite"/>
    </source>
</evidence>
<feature type="region of interest" description="Disordered" evidence="1">
    <location>
        <begin position="1"/>
        <end position="23"/>
    </location>
</feature>
<dbReference type="InterPro" id="IPR036086">
    <property type="entry name" value="ParB/Sulfiredoxin_sf"/>
</dbReference>
<evidence type="ECO:0000259" key="2">
    <source>
        <dbReference type="SMART" id="SM00470"/>
    </source>
</evidence>
<reference evidence="3" key="1">
    <citation type="journal article" date="2021" name="Microorganisms">
        <title>Acidisoma silvae sp. nov. and Acidisomacellulosilytica sp. nov., Two Acidophilic Bacteria Isolated from Decaying Wood, Hydrolyzing Cellulose and Producing Poly-3-hydroxybutyrate.</title>
        <authorList>
            <person name="Mieszkin S."/>
            <person name="Pouder E."/>
            <person name="Uroz S."/>
            <person name="Simon-Colin C."/>
            <person name="Alain K."/>
        </authorList>
    </citation>
    <scope>NUCLEOTIDE SEQUENCE</scope>
    <source>
        <strain evidence="3">HW T2.11</strain>
    </source>
</reference>
<dbReference type="GO" id="GO:0007059">
    <property type="term" value="P:chromosome segregation"/>
    <property type="evidence" value="ECO:0007669"/>
    <property type="project" value="TreeGrafter"/>
</dbReference>
<dbReference type="PANTHER" id="PTHR33375:SF7">
    <property type="entry name" value="CHROMOSOME 2-PARTITIONING PROTEIN PARB-RELATED"/>
    <property type="match status" value="1"/>
</dbReference>
<dbReference type="RefSeq" id="WP_227323893.1">
    <property type="nucleotide sequence ID" value="NZ_JAESVB010000027.1"/>
</dbReference>